<keyword evidence="2" id="KW-1185">Reference proteome</keyword>
<organism evidence="1 2">
    <name type="scientific">Paractinoplanes deccanensis</name>
    <dbReference type="NCBI Taxonomy" id="113561"/>
    <lineage>
        <taxon>Bacteria</taxon>
        <taxon>Bacillati</taxon>
        <taxon>Actinomycetota</taxon>
        <taxon>Actinomycetes</taxon>
        <taxon>Micromonosporales</taxon>
        <taxon>Micromonosporaceae</taxon>
        <taxon>Paractinoplanes</taxon>
    </lineage>
</organism>
<sequence length="802" mass="84369">MPVTFIGVRHHSPACARLVASTIDTLRPAYVLVEGPADVNGRIGELLLGHDLPIAVFSSYRDDERRLASWAPFCEYSPEWAALTHGRAAGAELRFIDLPAWHPAFAGRSNRYADAELRYADVMERLCRAFEVDNVDALWDHLFEIAPEEGLAERLATYFDLVRGEAAAGESDTTREAYMASWVSAAAAAAGDRHVVVVTGGFHRPALVRALAGSDGGNWPGIPEMPDGALGGSFLVPYSFRRLDAFDGYQSGMPSPAYYQELWERGPDGAARHLVEAVAGRLREKHQPVSTADLIAARATAEGLATVRGHHRPGRTDVLDGLASALVKEAIDVPLPWARRGTLEAGSHPVVVEMVAALSGNRVGRLHPGTPAPPLVHNFDAELERAGLAGAEALELDLTRPADRDRSTVLHRVRLLGVPGFQRDSGPTTGLDPVLREHWTLRPGPDRLTAVIEAGAYGATLADACAAVLGERAAQAGRDVDALAVVLFDAALSGTHDISDRALADIEGAVGGAGDLGPLGRMLTVVLTMWRHDGLFGTARSATLATVIAAAVRRILWLAEGVRGGNSPADAGRIGAMAACRDGLRHAGRALGLDREAAVETAGRISTDREAPPDLRGAAFGFCWALHDEPSTVDPLRGVRGAFVPGSAGDWLAGLFAVAREEVLHSPDVIGLLDELLSGLSADDFLISLPALRQAFEFFPPRERETIAGQVLTRRGLSGSGRALLRTAGPDPAIVAAGMRLDDRVDAILRREALILGTPPDAAPTTDAALATHAAGSAAGAGAAAGPPSGAATAHALIGDVP</sequence>
<dbReference type="InterPro" id="IPR043737">
    <property type="entry name" value="DUF5682"/>
</dbReference>
<dbReference type="Proteomes" id="UP000609879">
    <property type="component" value="Unassembled WGS sequence"/>
</dbReference>
<evidence type="ECO:0000313" key="2">
    <source>
        <dbReference type="Proteomes" id="UP000609879"/>
    </source>
</evidence>
<accession>A0ABQ3XXB2</accession>
<comment type="caution">
    <text evidence="1">The sequence shown here is derived from an EMBL/GenBank/DDBJ whole genome shotgun (WGS) entry which is preliminary data.</text>
</comment>
<reference evidence="1 2" key="1">
    <citation type="submission" date="2021-01" db="EMBL/GenBank/DDBJ databases">
        <title>Whole genome shotgun sequence of Actinoplanes deccanensis NBRC 13994.</title>
        <authorList>
            <person name="Komaki H."/>
            <person name="Tamura T."/>
        </authorList>
    </citation>
    <scope>NUCLEOTIDE SEQUENCE [LARGE SCALE GENOMIC DNA]</scope>
    <source>
        <strain evidence="1 2">NBRC 13994</strain>
    </source>
</reference>
<name>A0ABQ3XXB2_9ACTN</name>
<proteinExistence type="predicted"/>
<evidence type="ECO:0000313" key="1">
    <source>
        <dbReference type="EMBL" id="GID72391.1"/>
    </source>
</evidence>
<protein>
    <submittedName>
        <fullName evidence="1">Uncharacterized protein</fullName>
    </submittedName>
</protein>
<dbReference type="RefSeq" id="WP_239168531.1">
    <property type="nucleotide sequence ID" value="NZ_BAAABO010000025.1"/>
</dbReference>
<dbReference type="EMBL" id="BOMI01000014">
    <property type="protein sequence ID" value="GID72391.1"/>
    <property type="molecule type" value="Genomic_DNA"/>
</dbReference>
<dbReference type="Pfam" id="PF18934">
    <property type="entry name" value="DUF5682"/>
    <property type="match status" value="1"/>
</dbReference>
<gene>
    <name evidence="1" type="primary">yehM</name>
    <name evidence="1" type="ORF">Ade02nite_10320</name>
</gene>